<protein>
    <recommendedName>
        <fullName evidence="4">N-formylglutamate amidohydrolase</fullName>
    </recommendedName>
</protein>
<dbReference type="AlphaFoldDB" id="A0AA37HQC9"/>
<evidence type="ECO:0000313" key="2">
    <source>
        <dbReference type="EMBL" id="GJD79766.1"/>
    </source>
</evidence>
<name>A0AA37HQC9_9HYPH</name>
<dbReference type="Gene3D" id="3.40.630.40">
    <property type="entry name" value="Zn-dependent exopeptidases"/>
    <property type="match status" value="1"/>
</dbReference>
<dbReference type="SUPFAM" id="SSF53187">
    <property type="entry name" value="Zn-dependent exopeptidases"/>
    <property type="match status" value="1"/>
</dbReference>
<dbReference type="Pfam" id="PF05013">
    <property type="entry name" value="FGase"/>
    <property type="match status" value="1"/>
</dbReference>
<gene>
    <name evidence="2" type="ORF">NBEOAGPD_2995</name>
</gene>
<sequence length="349" mass="37641">MRPCDVAHRRAGATADAPAPVSHYGGQGGGGAPHCADADWPICWGSPATMMLPSPDPADVLGFVPPFAVDEPAQHSLPFVFNTGHSGAIYPPAFLAASRLQPLALRRSEDAYVDRLFGCVVPMGAPLLRANFPRAYLDVNREPYELDPRMFSGRLPPFANTRSMRVAGGLGTVPRVVADGQEIYGGRLDVEEAVERIERLYKPYHRALRALIQRTARTFGQCILIDCHSMPSSSLGREADPKADIVLGDRFGTACAPLLTERVEAAFRSRGFVVVRNKPYAGGFITEHYGEPNLARHALQIEINRGLYMNEASLAVTPGFGALAEALQDIVAEVAGDIGDLSPQRIAAE</sequence>
<evidence type="ECO:0000256" key="1">
    <source>
        <dbReference type="SAM" id="MobiDB-lite"/>
    </source>
</evidence>
<dbReference type="InterPro" id="IPR007709">
    <property type="entry name" value="N-FG_amidohydro"/>
</dbReference>
<feature type="region of interest" description="Disordered" evidence="1">
    <location>
        <begin position="1"/>
        <end position="28"/>
    </location>
</feature>
<comment type="caution">
    <text evidence="2">The sequence shown here is derived from an EMBL/GenBank/DDBJ whole genome shotgun (WGS) entry which is preliminary data.</text>
</comment>
<keyword evidence="3" id="KW-1185">Reference proteome</keyword>
<reference evidence="2" key="1">
    <citation type="journal article" date="2016" name="Front. Microbiol.">
        <title>Genome Sequence of the Piezophilic, Mesophilic Sulfate-Reducing Bacterium Desulfovibrio indicus J2T.</title>
        <authorList>
            <person name="Cao J."/>
            <person name="Maignien L."/>
            <person name="Shao Z."/>
            <person name="Alain K."/>
            <person name="Jebbar M."/>
        </authorList>
    </citation>
    <scope>NUCLEOTIDE SEQUENCE</scope>
    <source>
        <strain evidence="2">NBRC 103626</strain>
    </source>
</reference>
<proteinExistence type="predicted"/>
<dbReference type="EMBL" id="BPQM01000070">
    <property type="protein sequence ID" value="GJD79766.1"/>
    <property type="molecule type" value="Genomic_DNA"/>
</dbReference>
<reference evidence="2" key="2">
    <citation type="submission" date="2021-08" db="EMBL/GenBank/DDBJ databases">
        <authorList>
            <person name="Tani A."/>
            <person name="Ola A."/>
            <person name="Ogura Y."/>
            <person name="Katsura K."/>
            <person name="Hayashi T."/>
        </authorList>
    </citation>
    <scope>NUCLEOTIDE SEQUENCE</scope>
    <source>
        <strain evidence="2">NBRC 103626</strain>
    </source>
</reference>
<accession>A0AA37HQC9</accession>
<evidence type="ECO:0000313" key="3">
    <source>
        <dbReference type="Proteomes" id="UP001055108"/>
    </source>
</evidence>
<evidence type="ECO:0008006" key="4">
    <source>
        <dbReference type="Google" id="ProtNLM"/>
    </source>
</evidence>
<dbReference type="Proteomes" id="UP001055108">
    <property type="component" value="Unassembled WGS sequence"/>
</dbReference>
<organism evidence="2 3">
    <name type="scientific">Methylobacterium gregans</name>
    <dbReference type="NCBI Taxonomy" id="374424"/>
    <lineage>
        <taxon>Bacteria</taxon>
        <taxon>Pseudomonadati</taxon>
        <taxon>Pseudomonadota</taxon>
        <taxon>Alphaproteobacteria</taxon>
        <taxon>Hyphomicrobiales</taxon>
        <taxon>Methylobacteriaceae</taxon>
        <taxon>Methylobacterium</taxon>
    </lineage>
</organism>